<comment type="caution">
    <text evidence="1">The sequence shown here is derived from an EMBL/GenBank/DDBJ whole genome shotgun (WGS) entry which is preliminary data.</text>
</comment>
<evidence type="ECO:0000313" key="1">
    <source>
        <dbReference type="EMBL" id="MDQ0263224.1"/>
    </source>
</evidence>
<organism evidence="1 2">
    <name type="scientific">Streptococcus dysgalactiae</name>
    <dbReference type="NCBI Taxonomy" id="1334"/>
    <lineage>
        <taxon>Bacteria</taxon>
        <taxon>Bacillati</taxon>
        <taxon>Bacillota</taxon>
        <taxon>Bacilli</taxon>
        <taxon>Lactobacillales</taxon>
        <taxon>Streptococcaceae</taxon>
        <taxon>Streptococcus</taxon>
    </lineage>
</organism>
<reference evidence="1 2" key="1">
    <citation type="submission" date="2023-07" db="EMBL/GenBank/DDBJ databases">
        <title>Genomic Encyclopedia of Type Strains, Phase IV (KMG-IV): sequencing the most valuable type-strain genomes for metagenomic binning, comparative biology and taxonomic classification.</title>
        <authorList>
            <person name="Goeker M."/>
        </authorList>
    </citation>
    <scope>NUCLEOTIDE SEQUENCE [LARGE SCALE GENOMIC DNA]</scope>
    <source>
        <strain evidence="1 2">DSM 23147</strain>
    </source>
</reference>
<dbReference type="EMBL" id="JAUSTL010000011">
    <property type="protein sequence ID" value="MDQ0263224.1"/>
    <property type="molecule type" value="Genomic_DNA"/>
</dbReference>
<proteinExistence type="predicted"/>
<gene>
    <name evidence="1" type="ORF">J2S26_001302</name>
</gene>
<name>A0ABU0AAN5_STRDY</name>
<keyword evidence="2" id="KW-1185">Reference proteome</keyword>
<accession>A0ABU0AAN5</accession>
<protein>
    <recommendedName>
        <fullName evidence="3">Phage protein</fullName>
    </recommendedName>
</protein>
<evidence type="ECO:0008006" key="3">
    <source>
        <dbReference type="Google" id="ProtNLM"/>
    </source>
</evidence>
<sequence>MTENTIYSPWAFKENERQKQQSNLAALRELQDKYSIKTKWEYDKMSSEEQEKVDIVYGNAGGGYGHSLYEIYKNTPNLSRLELALICDDGNLCFGHSSQGGKIKIYID</sequence>
<dbReference type="Proteomes" id="UP001237071">
    <property type="component" value="Unassembled WGS sequence"/>
</dbReference>
<evidence type="ECO:0000313" key="2">
    <source>
        <dbReference type="Proteomes" id="UP001237071"/>
    </source>
</evidence>
<dbReference type="RefSeq" id="WP_003058496.1">
    <property type="nucleotide sequence ID" value="NZ_CP066073.1"/>
</dbReference>